<feature type="compositionally biased region" description="Basic and acidic residues" evidence="1">
    <location>
        <begin position="151"/>
        <end position="165"/>
    </location>
</feature>
<feature type="compositionally biased region" description="Polar residues" evidence="1">
    <location>
        <begin position="11"/>
        <end position="24"/>
    </location>
</feature>
<name>A0A1D2MRR0_ORCCI</name>
<feature type="non-terminal residue" evidence="2">
    <location>
        <position position="1"/>
    </location>
</feature>
<feature type="non-terminal residue" evidence="2">
    <location>
        <position position="211"/>
    </location>
</feature>
<evidence type="ECO:0000256" key="1">
    <source>
        <dbReference type="SAM" id="MobiDB-lite"/>
    </source>
</evidence>
<evidence type="ECO:0000313" key="3">
    <source>
        <dbReference type="Proteomes" id="UP000094527"/>
    </source>
</evidence>
<feature type="region of interest" description="Disordered" evidence="1">
    <location>
        <begin position="75"/>
        <end position="185"/>
    </location>
</feature>
<dbReference type="EMBL" id="LJIJ01000620">
    <property type="protein sequence ID" value="ODM95789.1"/>
    <property type="molecule type" value="Genomic_DNA"/>
</dbReference>
<reference evidence="2 3" key="1">
    <citation type="journal article" date="2016" name="Genome Biol. Evol.">
        <title>Gene Family Evolution Reflects Adaptation to Soil Environmental Stressors in the Genome of the Collembolan Orchesella cincta.</title>
        <authorList>
            <person name="Faddeeva-Vakhrusheva A."/>
            <person name="Derks M.F."/>
            <person name="Anvar S.Y."/>
            <person name="Agamennone V."/>
            <person name="Suring W."/>
            <person name="Smit S."/>
            <person name="van Straalen N.M."/>
            <person name="Roelofs D."/>
        </authorList>
    </citation>
    <scope>NUCLEOTIDE SEQUENCE [LARGE SCALE GENOMIC DNA]</scope>
    <source>
        <tissue evidence="2">Mixed pool</tissue>
    </source>
</reference>
<sequence>IPVAKPRKSTETTFYSAGTGTDGSSFGAPSPIPTPILPVIHLEQHHHGSTTRGAAAEIQSLSESEPEYLTIIQPEEFHEEKHDNSIPNPSTVAANKKSQPFLPAPVSSGFPEMNKSGGPKSDEVSDYTLSDSVDEGDDEQNNARTVSFRTNDSHQHHHESIDHPRGKSSSKQTPQMTDIGLNPESTAIGLEEMGRALRHLKFQRRSSGSQI</sequence>
<feature type="region of interest" description="Disordered" evidence="1">
    <location>
        <begin position="1"/>
        <end position="36"/>
    </location>
</feature>
<proteinExistence type="predicted"/>
<dbReference type="Proteomes" id="UP000094527">
    <property type="component" value="Unassembled WGS sequence"/>
</dbReference>
<accession>A0A1D2MRR0</accession>
<gene>
    <name evidence="2" type="ORF">Ocin01_10891</name>
</gene>
<evidence type="ECO:0000313" key="2">
    <source>
        <dbReference type="EMBL" id="ODM95789.1"/>
    </source>
</evidence>
<feature type="compositionally biased region" description="Polar residues" evidence="1">
    <location>
        <begin position="85"/>
        <end position="98"/>
    </location>
</feature>
<dbReference type="AlphaFoldDB" id="A0A1D2MRR0"/>
<feature type="compositionally biased region" description="Polar residues" evidence="1">
    <location>
        <begin position="167"/>
        <end position="176"/>
    </location>
</feature>
<comment type="caution">
    <text evidence="2">The sequence shown here is derived from an EMBL/GenBank/DDBJ whole genome shotgun (WGS) entry which is preliminary data.</text>
</comment>
<feature type="compositionally biased region" description="Basic and acidic residues" evidence="1">
    <location>
        <begin position="75"/>
        <end position="84"/>
    </location>
</feature>
<organism evidence="2 3">
    <name type="scientific">Orchesella cincta</name>
    <name type="common">Springtail</name>
    <name type="synonym">Podura cincta</name>
    <dbReference type="NCBI Taxonomy" id="48709"/>
    <lineage>
        <taxon>Eukaryota</taxon>
        <taxon>Metazoa</taxon>
        <taxon>Ecdysozoa</taxon>
        <taxon>Arthropoda</taxon>
        <taxon>Hexapoda</taxon>
        <taxon>Collembola</taxon>
        <taxon>Entomobryomorpha</taxon>
        <taxon>Entomobryoidea</taxon>
        <taxon>Orchesellidae</taxon>
        <taxon>Orchesellinae</taxon>
        <taxon>Orchesella</taxon>
    </lineage>
</organism>
<keyword evidence="3" id="KW-1185">Reference proteome</keyword>
<protein>
    <submittedName>
        <fullName evidence="2">Uncharacterized protein</fullName>
    </submittedName>
</protein>